<proteinExistence type="predicted"/>
<dbReference type="GO" id="GO:0043565">
    <property type="term" value="F:sequence-specific DNA binding"/>
    <property type="evidence" value="ECO:0007669"/>
    <property type="project" value="InterPro"/>
</dbReference>
<feature type="domain" description="HTH araC/xylS-type" evidence="4">
    <location>
        <begin position="231"/>
        <end position="331"/>
    </location>
</feature>
<accession>A0A1G7FSD3</accession>
<organism evidence="5 6">
    <name type="scientific">Salipiger thiooxidans</name>
    <dbReference type="NCBI Taxonomy" id="282683"/>
    <lineage>
        <taxon>Bacteria</taxon>
        <taxon>Pseudomonadati</taxon>
        <taxon>Pseudomonadota</taxon>
        <taxon>Alphaproteobacteria</taxon>
        <taxon>Rhodobacterales</taxon>
        <taxon>Roseobacteraceae</taxon>
        <taxon>Salipiger</taxon>
    </lineage>
</organism>
<dbReference type="GO" id="GO:0003700">
    <property type="term" value="F:DNA-binding transcription factor activity"/>
    <property type="evidence" value="ECO:0007669"/>
    <property type="project" value="InterPro"/>
</dbReference>
<evidence type="ECO:0000313" key="5">
    <source>
        <dbReference type="EMBL" id="SDE78833.1"/>
    </source>
</evidence>
<dbReference type="InterPro" id="IPR018060">
    <property type="entry name" value="HTH_AraC"/>
</dbReference>
<keyword evidence="6" id="KW-1185">Reference proteome</keyword>
<sequence length="334" mass="36582">MQDALLRDAGGRLIRHGGTSRSADWDEIEAFCQSVYMPYRVRPLVRFSRPNATMISARAGRVTMTRFAYGTGIYLDRFDPQAGNILVLNTLQGSLDHQTDGGSVATTGGDSFVVDCSRTEYWLKGDPDHMQLNLTIPHDVIAETAERWFGFVPDDGLWTRRVRFGGPGSAWLSLLDYAARTLVQAGNAASDTAIARHIEEMICVELLRQWAGAAGMSLQDGARCAAPGYVRRAEEIMQAEAREAPSIGDVAQRVGVSARTLSGGFARFRGVSPRAFLAARRLDGFRRDLETRPGEETVATIASAWGFGSFGALAGRYRERFGELPSQTRARAAR</sequence>
<dbReference type="InterPro" id="IPR035418">
    <property type="entry name" value="AraC-bd_2"/>
</dbReference>
<keyword evidence="1" id="KW-0805">Transcription regulation</keyword>
<dbReference type="Proteomes" id="UP000198994">
    <property type="component" value="Unassembled WGS sequence"/>
</dbReference>
<dbReference type="Pfam" id="PF12833">
    <property type="entry name" value="HTH_18"/>
    <property type="match status" value="1"/>
</dbReference>
<protein>
    <submittedName>
        <fullName evidence="5">Helix-turn-helix domain-containing protein</fullName>
    </submittedName>
</protein>
<name>A0A1G7FSD3_9RHOB</name>
<dbReference type="STRING" id="282683.SAMN04488105_107273"/>
<evidence type="ECO:0000256" key="3">
    <source>
        <dbReference type="ARBA" id="ARBA00023163"/>
    </source>
</evidence>
<evidence type="ECO:0000313" key="6">
    <source>
        <dbReference type="Proteomes" id="UP000198994"/>
    </source>
</evidence>
<dbReference type="PANTHER" id="PTHR46796">
    <property type="entry name" value="HTH-TYPE TRANSCRIPTIONAL ACTIVATOR RHAS-RELATED"/>
    <property type="match status" value="1"/>
</dbReference>
<dbReference type="PROSITE" id="PS01124">
    <property type="entry name" value="HTH_ARAC_FAMILY_2"/>
    <property type="match status" value="1"/>
</dbReference>
<keyword evidence="2" id="KW-0238">DNA-binding</keyword>
<dbReference type="Gene3D" id="1.10.10.60">
    <property type="entry name" value="Homeodomain-like"/>
    <property type="match status" value="1"/>
</dbReference>
<dbReference type="SMART" id="SM00342">
    <property type="entry name" value="HTH_ARAC"/>
    <property type="match status" value="1"/>
</dbReference>
<reference evidence="6" key="1">
    <citation type="submission" date="2016-10" db="EMBL/GenBank/DDBJ databases">
        <authorList>
            <person name="Varghese N."/>
            <person name="Submissions S."/>
        </authorList>
    </citation>
    <scope>NUCLEOTIDE SEQUENCE [LARGE SCALE GENOMIC DNA]</scope>
    <source>
        <strain evidence="6">DSM 10146</strain>
    </source>
</reference>
<dbReference type="SUPFAM" id="SSF46689">
    <property type="entry name" value="Homeodomain-like"/>
    <property type="match status" value="1"/>
</dbReference>
<gene>
    <name evidence="5" type="ORF">SAMN04488105_107273</name>
</gene>
<dbReference type="PANTHER" id="PTHR46796:SF12">
    <property type="entry name" value="HTH-TYPE DNA-BINDING TRANSCRIPTIONAL ACTIVATOR EUTR"/>
    <property type="match status" value="1"/>
</dbReference>
<dbReference type="AlphaFoldDB" id="A0A1G7FSD3"/>
<evidence type="ECO:0000256" key="1">
    <source>
        <dbReference type="ARBA" id="ARBA00023015"/>
    </source>
</evidence>
<evidence type="ECO:0000259" key="4">
    <source>
        <dbReference type="PROSITE" id="PS01124"/>
    </source>
</evidence>
<dbReference type="InterPro" id="IPR009057">
    <property type="entry name" value="Homeodomain-like_sf"/>
</dbReference>
<dbReference type="InterPro" id="IPR050204">
    <property type="entry name" value="AraC_XylS_family_regulators"/>
</dbReference>
<evidence type="ECO:0000256" key="2">
    <source>
        <dbReference type="ARBA" id="ARBA00023125"/>
    </source>
</evidence>
<dbReference type="EMBL" id="FNAV01000007">
    <property type="protein sequence ID" value="SDE78833.1"/>
    <property type="molecule type" value="Genomic_DNA"/>
</dbReference>
<keyword evidence="3" id="KW-0804">Transcription</keyword>
<dbReference type="Pfam" id="PF14525">
    <property type="entry name" value="AraC_binding_2"/>
    <property type="match status" value="1"/>
</dbReference>